<sequence length="157" mass="17806">GAMRFATYLTIVFAVLNFVNALPFPQFDNAHRTVWKNVGRHSFLYGPWDITVKRNGNYIDYNDYGVHLEQFRPISPELSYVDVSIANGYIDATLSSVGLADFRTGIRPLLIGSTEVLIALKNSIGRILLLIKSKIRKNSMILRRDNKIFVKLNGETK</sequence>
<accession>A0A151WU54</accession>
<reference evidence="2 3" key="1">
    <citation type="submission" date="2015-09" db="EMBL/GenBank/DDBJ databases">
        <title>Trachymyrmex zeteki WGS genome.</title>
        <authorList>
            <person name="Nygaard S."/>
            <person name="Hu H."/>
            <person name="Boomsma J."/>
            <person name="Zhang G."/>
        </authorList>
    </citation>
    <scope>NUCLEOTIDE SEQUENCE [LARGE SCALE GENOMIC DNA]</scope>
    <source>
        <strain evidence="2">Tzet28-1</strain>
        <tissue evidence="2">Whole body</tissue>
    </source>
</reference>
<evidence type="ECO:0000313" key="3">
    <source>
        <dbReference type="Proteomes" id="UP000075809"/>
    </source>
</evidence>
<feature type="non-terminal residue" evidence="2">
    <location>
        <position position="1"/>
    </location>
</feature>
<dbReference type="Proteomes" id="UP000075809">
    <property type="component" value="Unassembled WGS sequence"/>
</dbReference>
<feature type="signal peptide" evidence="1">
    <location>
        <begin position="1"/>
        <end position="21"/>
    </location>
</feature>
<protein>
    <submittedName>
        <fullName evidence="2">Uncharacterized protein</fullName>
    </submittedName>
</protein>
<dbReference type="EMBL" id="KQ982745">
    <property type="protein sequence ID" value="KYQ51383.1"/>
    <property type="molecule type" value="Genomic_DNA"/>
</dbReference>
<keyword evidence="3" id="KW-1185">Reference proteome</keyword>
<evidence type="ECO:0000313" key="2">
    <source>
        <dbReference type="EMBL" id="KYQ51383.1"/>
    </source>
</evidence>
<organism evidence="2 3">
    <name type="scientific">Mycetomoellerius zeteki</name>
    <dbReference type="NCBI Taxonomy" id="64791"/>
    <lineage>
        <taxon>Eukaryota</taxon>
        <taxon>Metazoa</taxon>
        <taxon>Ecdysozoa</taxon>
        <taxon>Arthropoda</taxon>
        <taxon>Hexapoda</taxon>
        <taxon>Insecta</taxon>
        <taxon>Pterygota</taxon>
        <taxon>Neoptera</taxon>
        <taxon>Endopterygota</taxon>
        <taxon>Hymenoptera</taxon>
        <taxon>Apocrita</taxon>
        <taxon>Aculeata</taxon>
        <taxon>Formicoidea</taxon>
        <taxon>Formicidae</taxon>
        <taxon>Myrmicinae</taxon>
        <taxon>Mycetomoellerius</taxon>
    </lineage>
</organism>
<dbReference type="AlphaFoldDB" id="A0A151WU54"/>
<gene>
    <name evidence="2" type="ORF">ALC60_09549</name>
</gene>
<name>A0A151WU54_9HYME</name>
<evidence type="ECO:0000256" key="1">
    <source>
        <dbReference type="SAM" id="SignalP"/>
    </source>
</evidence>
<feature type="chain" id="PRO_5007591422" evidence="1">
    <location>
        <begin position="22"/>
        <end position="157"/>
    </location>
</feature>
<keyword evidence="1" id="KW-0732">Signal</keyword>
<proteinExistence type="predicted"/>